<evidence type="ECO:0000313" key="3">
    <source>
        <dbReference type="Proteomes" id="UP000789405"/>
    </source>
</evidence>
<dbReference type="Proteomes" id="UP000789405">
    <property type="component" value="Unassembled WGS sequence"/>
</dbReference>
<reference evidence="2" key="1">
    <citation type="submission" date="2021-06" db="EMBL/GenBank/DDBJ databases">
        <authorList>
            <person name="Kallberg Y."/>
            <person name="Tangrot J."/>
            <person name="Rosling A."/>
        </authorList>
    </citation>
    <scope>NUCLEOTIDE SEQUENCE</scope>
    <source>
        <strain evidence="2">MA453B</strain>
    </source>
</reference>
<dbReference type="OrthoDB" id="2446083at2759"/>
<gene>
    <name evidence="2" type="ORF">DERYTH_LOCUS19419</name>
</gene>
<dbReference type="InterPro" id="IPR003034">
    <property type="entry name" value="SAP_dom"/>
</dbReference>
<dbReference type="InterPro" id="IPR036361">
    <property type="entry name" value="SAP_dom_sf"/>
</dbReference>
<dbReference type="PROSITE" id="PS50800">
    <property type="entry name" value="SAP"/>
    <property type="match status" value="1"/>
</dbReference>
<dbReference type="AlphaFoldDB" id="A0A9N9JH51"/>
<sequence length="265" mass="30697">MLESNLSKEDLEELCRAFSISTEGVKADLVQRLKHFSAAVSKNPDNIEETGEMNVGIFDFDESEDHVHRDDFNIDLEARSLKELAYKSKGKSKVCKSEQTTLSRDEFGQPIREFDTRYTEINKAWPACKFEKLHDQHEYDSLCTIEMELDLAKKSRSSSEVITHIKKAQEADDWLKGKDTLIEKAKALAKIKKNKQQKTTNWTKNRDFTFQKSNNQEKPQHFYQNSYQNSYQNFYQNHHVAIPQVNATFVKDTDILQIPALGPIL</sequence>
<dbReference type="Pfam" id="PF02037">
    <property type="entry name" value="SAP"/>
    <property type="match status" value="1"/>
</dbReference>
<evidence type="ECO:0000313" key="2">
    <source>
        <dbReference type="EMBL" id="CAG8778874.1"/>
    </source>
</evidence>
<dbReference type="SMART" id="SM00513">
    <property type="entry name" value="SAP"/>
    <property type="match status" value="1"/>
</dbReference>
<feature type="domain" description="SAP" evidence="1">
    <location>
        <begin position="3"/>
        <end position="37"/>
    </location>
</feature>
<organism evidence="2 3">
    <name type="scientific">Dentiscutata erythropus</name>
    <dbReference type="NCBI Taxonomy" id="1348616"/>
    <lineage>
        <taxon>Eukaryota</taxon>
        <taxon>Fungi</taxon>
        <taxon>Fungi incertae sedis</taxon>
        <taxon>Mucoromycota</taxon>
        <taxon>Glomeromycotina</taxon>
        <taxon>Glomeromycetes</taxon>
        <taxon>Diversisporales</taxon>
        <taxon>Gigasporaceae</taxon>
        <taxon>Dentiscutata</taxon>
    </lineage>
</organism>
<dbReference type="EMBL" id="CAJVPY010021239">
    <property type="protein sequence ID" value="CAG8778874.1"/>
    <property type="molecule type" value="Genomic_DNA"/>
</dbReference>
<keyword evidence="3" id="KW-1185">Reference proteome</keyword>
<dbReference type="Gene3D" id="1.10.720.30">
    <property type="entry name" value="SAP domain"/>
    <property type="match status" value="1"/>
</dbReference>
<evidence type="ECO:0000259" key="1">
    <source>
        <dbReference type="PROSITE" id="PS50800"/>
    </source>
</evidence>
<protein>
    <submittedName>
        <fullName evidence="2">424_t:CDS:1</fullName>
    </submittedName>
</protein>
<proteinExistence type="predicted"/>
<name>A0A9N9JH51_9GLOM</name>
<comment type="caution">
    <text evidence="2">The sequence shown here is derived from an EMBL/GenBank/DDBJ whole genome shotgun (WGS) entry which is preliminary data.</text>
</comment>
<accession>A0A9N9JH51</accession>